<evidence type="ECO:0000313" key="1">
    <source>
        <dbReference type="EMBL" id="RQJ64927.1"/>
    </source>
</evidence>
<dbReference type="EMBL" id="NWXB01000023">
    <property type="protein sequence ID" value="RQJ64927.1"/>
    <property type="molecule type" value="Genomic_DNA"/>
</dbReference>
<dbReference type="RefSeq" id="WP_221175496.1">
    <property type="nucleotide sequence ID" value="NZ_JAOXZC010000023.1"/>
</dbReference>
<dbReference type="Pfam" id="PF15586">
    <property type="entry name" value="Imm8"/>
    <property type="match status" value="1"/>
</dbReference>
<dbReference type="AlphaFoldDB" id="A0A425AJD8"/>
<dbReference type="Proteomes" id="UP000283829">
    <property type="component" value="Unassembled WGS sequence"/>
</dbReference>
<protein>
    <submittedName>
        <fullName evidence="2">Uncharacterized protein</fullName>
    </submittedName>
</protein>
<sequence length="36" mass="4538">KSEIEKILKECSKETWEKSLTYLLRFFSWEFEDYQC</sequence>
<organism evidence="2 3">
    <name type="scientific">Neisseria meningitidis</name>
    <dbReference type="NCBI Taxonomy" id="487"/>
    <lineage>
        <taxon>Bacteria</taxon>
        <taxon>Pseudomonadati</taxon>
        <taxon>Pseudomonadota</taxon>
        <taxon>Betaproteobacteria</taxon>
        <taxon>Neisseriales</taxon>
        <taxon>Neisseriaceae</taxon>
        <taxon>Neisseria</taxon>
    </lineage>
</organism>
<name>A0A425AJD8_NEIME</name>
<dbReference type="EMBL" id="NWXB01000023">
    <property type="protein sequence ID" value="RQJ64962.1"/>
    <property type="molecule type" value="Genomic_DNA"/>
</dbReference>
<gene>
    <name evidence="1" type="ORF">COI09_09880</name>
    <name evidence="2" type="ORF">COI09_10070</name>
</gene>
<accession>A0A425AJD8</accession>
<proteinExistence type="predicted"/>
<evidence type="ECO:0000313" key="3">
    <source>
        <dbReference type="Proteomes" id="UP000283829"/>
    </source>
</evidence>
<feature type="non-terminal residue" evidence="2">
    <location>
        <position position="1"/>
    </location>
</feature>
<evidence type="ECO:0000313" key="2">
    <source>
        <dbReference type="EMBL" id="RQJ64962.1"/>
    </source>
</evidence>
<reference evidence="2 3" key="1">
    <citation type="submission" date="2017-09" db="EMBL/GenBank/DDBJ databases">
        <title>Phenotypic and genotypic characterization of Colombian isolates of Neisseria meningitidis recovered from invasive disease.</title>
        <authorList>
            <person name="Duarte C."/>
            <person name="Gabastou J.M."/>
            <person name="Moreno J."/>
        </authorList>
    </citation>
    <scope>NUCLEOTIDE SEQUENCE [LARGE SCALE GENOMIC DNA]</scope>
    <source>
        <strain evidence="2 3">INS-Nm1124</strain>
    </source>
</reference>
<dbReference type="InterPro" id="IPR028964">
    <property type="entry name" value="Imm8"/>
</dbReference>
<comment type="caution">
    <text evidence="2">The sequence shown here is derived from an EMBL/GenBank/DDBJ whole genome shotgun (WGS) entry which is preliminary data.</text>
</comment>